<evidence type="ECO:0000313" key="3">
    <source>
        <dbReference type="Proteomes" id="UP000238071"/>
    </source>
</evidence>
<accession>A0A2S6H5V8</accession>
<gene>
    <name evidence="2" type="ORF">B0F88_103269</name>
</gene>
<organism evidence="2 3">
    <name type="scientific">Methylobacter tundripaludum</name>
    <dbReference type="NCBI Taxonomy" id="173365"/>
    <lineage>
        <taxon>Bacteria</taxon>
        <taxon>Pseudomonadati</taxon>
        <taxon>Pseudomonadota</taxon>
        <taxon>Gammaproteobacteria</taxon>
        <taxon>Methylococcales</taxon>
        <taxon>Methylococcaceae</taxon>
        <taxon>Methylobacter</taxon>
    </lineage>
</organism>
<keyword evidence="3" id="KW-1185">Reference proteome</keyword>
<dbReference type="Pfam" id="PF12156">
    <property type="entry name" value="ATPase-cat_bd"/>
    <property type="match status" value="1"/>
</dbReference>
<name>A0A2S6H5V8_9GAMM</name>
<dbReference type="RefSeq" id="WP_104422921.1">
    <property type="nucleotide sequence ID" value="NZ_PTIY01000003.1"/>
</dbReference>
<dbReference type="AlphaFoldDB" id="A0A2S6H5V8"/>
<comment type="caution">
    <text evidence="2">The sequence shown here is derived from an EMBL/GenBank/DDBJ whole genome shotgun (WGS) entry which is preliminary data.</text>
</comment>
<dbReference type="EMBL" id="PTIY01000003">
    <property type="protein sequence ID" value="PPK72831.1"/>
    <property type="molecule type" value="Genomic_DNA"/>
</dbReference>
<sequence>MLNGKDKEPCVLCGQPVEISGFSLTTNDGMQKFCCAGCLSIYQLLYQDDTKPTITPITTKK</sequence>
<dbReference type="OrthoDB" id="7362200at2"/>
<protein>
    <submittedName>
        <fullName evidence="2">Cation transport ATPase-like protein</fullName>
    </submittedName>
</protein>
<proteinExistence type="predicted"/>
<feature type="domain" description="Putative metal-binding" evidence="1">
    <location>
        <begin position="10"/>
        <end position="49"/>
    </location>
</feature>
<dbReference type="Proteomes" id="UP000238071">
    <property type="component" value="Unassembled WGS sequence"/>
</dbReference>
<evidence type="ECO:0000313" key="2">
    <source>
        <dbReference type="EMBL" id="PPK72831.1"/>
    </source>
</evidence>
<dbReference type="InterPro" id="IPR021993">
    <property type="entry name" value="ATPase-cat-bd"/>
</dbReference>
<reference evidence="2 3" key="1">
    <citation type="submission" date="2018-02" db="EMBL/GenBank/DDBJ databases">
        <title>Subsurface microbial communities from deep shales in Ohio and West Virginia, USA.</title>
        <authorList>
            <person name="Wrighton K."/>
        </authorList>
    </citation>
    <scope>NUCLEOTIDE SEQUENCE [LARGE SCALE GENOMIC DNA]</scope>
    <source>
        <strain evidence="2 3">OWC-G53F</strain>
    </source>
</reference>
<evidence type="ECO:0000259" key="1">
    <source>
        <dbReference type="Pfam" id="PF12156"/>
    </source>
</evidence>